<reference evidence="2" key="1">
    <citation type="journal article" date="2020" name="mSystems">
        <title>Genome- and Community-Level Interaction Insights into Carbon Utilization and Element Cycling Functions of Hydrothermarchaeota in Hydrothermal Sediment.</title>
        <authorList>
            <person name="Zhou Z."/>
            <person name="Liu Y."/>
            <person name="Xu W."/>
            <person name="Pan J."/>
            <person name="Luo Z.H."/>
            <person name="Li M."/>
        </authorList>
    </citation>
    <scope>NUCLEOTIDE SEQUENCE [LARGE SCALE GENOMIC DNA]</scope>
    <source>
        <strain evidence="2">SpSt-735</strain>
    </source>
</reference>
<sequence length="138" mass="15231">MVSSRAVSVPRSELVGKSVYDQDAKLVGTVHDIALKIGEKDIILIVRTPGGTTVEVPWDKVAAVKDIVLLKERVDLPPEALKPAPPAAEAPSTTAAPRLGIPSLFKRERKLCPYCGQPATWIPQYQRWYCYNCGRYID</sequence>
<dbReference type="InterPro" id="IPR011033">
    <property type="entry name" value="PRC_barrel-like_sf"/>
</dbReference>
<dbReference type="Gene3D" id="2.30.30.240">
    <property type="entry name" value="PRC-barrel domain"/>
    <property type="match status" value="1"/>
</dbReference>
<name>A0A7C4FE73_THEPE</name>
<comment type="caution">
    <text evidence="2">The sequence shown here is derived from an EMBL/GenBank/DDBJ whole genome shotgun (WGS) entry which is preliminary data.</text>
</comment>
<feature type="domain" description="PRC-barrel" evidence="1">
    <location>
        <begin position="11"/>
        <end position="73"/>
    </location>
</feature>
<organism evidence="2">
    <name type="scientific">Thermofilum pendens</name>
    <dbReference type="NCBI Taxonomy" id="2269"/>
    <lineage>
        <taxon>Archaea</taxon>
        <taxon>Thermoproteota</taxon>
        <taxon>Thermoprotei</taxon>
        <taxon>Thermofilales</taxon>
        <taxon>Thermofilaceae</taxon>
        <taxon>Thermofilum</taxon>
    </lineage>
</organism>
<protein>
    <recommendedName>
        <fullName evidence="1">PRC-barrel domain-containing protein</fullName>
    </recommendedName>
</protein>
<dbReference type="SUPFAM" id="SSF50346">
    <property type="entry name" value="PRC-barrel domain"/>
    <property type="match status" value="1"/>
</dbReference>
<accession>A0A7C4FE73</accession>
<dbReference type="AlphaFoldDB" id="A0A7C4FE73"/>
<evidence type="ECO:0000313" key="2">
    <source>
        <dbReference type="EMBL" id="HGI42992.1"/>
    </source>
</evidence>
<dbReference type="EMBL" id="DTFI01000038">
    <property type="protein sequence ID" value="HGI42992.1"/>
    <property type="molecule type" value="Genomic_DNA"/>
</dbReference>
<dbReference type="InterPro" id="IPR027275">
    <property type="entry name" value="PRC-brl_dom"/>
</dbReference>
<evidence type="ECO:0000259" key="1">
    <source>
        <dbReference type="Pfam" id="PF05239"/>
    </source>
</evidence>
<gene>
    <name evidence="2" type="ORF">ENV17_01220</name>
</gene>
<dbReference type="Pfam" id="PF05239">
    <property type="entry name" value="PRC"/>
    <property type="match status" value="1"/>
</dbReference>
<proteinExistence type="predicted"/>